<organism evidence="7 8">
    <name type="scientific">Ceriporiopsis subvermispora (strain B)</name>
    <name type="common">White-rot fungus</name>
    <name type="synonym">Gelatoporia subvermispora</name>
    <dbReference type="NCBI Taxonomy" id="914234"/>
    <lineage>
        <taxon>Eukaryota</taxon>
        <taxon>Fungi</taxon>
        <taxon>Dikarya</taxon>
        <taxon>Basidiomycota</taxon>
        <taxon>Agaricomycotina</taxon>
        <taxon>Agaricomycetes</taxon>
        <taxon>Polyporales</taxon>
        <taxon>Gelatoporiaceae</taxon>
        <taxon>Gelatoporia</taxon>
    </lineage>
</organism>
<dbReference type="Gene3D" id="1.10.10.60">
    <property type="entry name" value="Homeodomain-like"/>
    <property type="match status" value="1"/>
</dbReference>
<dbReference type="SUPFAM" id="SSF46689">
    <property type="entry name" value="Homeodomain-like"/>
    <property type="match status" value="1"/>
</dbReference>
<evidence type="ECO:0000256" key="4">
    <source>
        <dbReference type="ARBA" id="ARBA00023242"/>
    </source>
</evidence>
<sequence>MPLSMISSIQQRLLRSYDDFLAAVISGSTTLETFCGDWLRLHSDIVVMFTSGRLDVATMSLAQTTYSRLAIYASTFHQLSADREQLTEKLMDEAQSMLSRMSISDDPPAVCFNIEDSRHLRPHMPDICTSSFEEVALSWLMVNLNNPYPSDSVRLHLAQCYGIPLSAVSQWFKTTRRKIGWTSLCRGHFRGSRRRIIDDATIAFTGKHDQPLAAQFESIQDNVYRMFCERDQSELNDSAEVIAQALVKPIGHNERSSQKSPCRDYSHHGVNGHDQGSGARNPECDRVWSPSNCKSDEPGKLKRKRGICDDSRRVAFRRRLSEPQVGSSVLESHQNSSPYMTQDLELHSYYGYLTGTPDERGSYEDSGSPESMAYFRVGEKRSHHSAALTDASVSVGLTDLDDDVHGSLRANSKQIPLSSVHASRPTGLSTGLERRLDDAHDDGLIVEAETHQVVGKQQDTNSTSSWALPMLSMTQAHVDEDLGPTSLLDVENFYDWCSLGIYSQNCSSQPTDSSQLFDFKNDWEATHPPSADVTTLPSMTPTTGLQDFLQTILGSDCDSILSTVSASSNFYSELGALAYTWSSSCRSPSPILHDTPVTATEQAMLNPASRLGELDVSPACPPAPDAEIRTSDHDQSLVIDKFLPSQCAAHPPSLYAPIINAHDHHHEGSLWQVS</sequence>
<dbReference type="OrthoDB" id="250329at2759"/>
<evidence type="ECO:0000256" key="1">
    <source>
        <dbReference type="ARBA" id="ARBA00005800"/>
    </source>
</evidence>
<dbReference type="STRING" id="914234.M2RV52"/>
<dbReference type="InterPro" id="IPR001356">
    <property type="entry name" value="HD"/>
</dbReference>
<evidence type="ECO:0000313" key="7">
    <source>
        <dbReference type="EMBL" id="EMD42357.1"/>
    </source>
</evidence>
<dbReference type="InterPro" id="IPR008422">
    <property type="entry name" value="KN_HD"/>
</dbReference>
<evidence type="ECO:0000256" key="3">
    <source>
        <dbReference type="ARBA" id="ARBA00023155"/>
    </source>
</evidence>
<dbReference type="HOGENOM" id="CLU_407672_0_0_1"/>
<name>M2RV52_CERS8</name>
<dbReference type="Pfam" id="PF05920">
    <property type="entry name" value="Homeobox_KN"/>
    <property type="match status" value="1"/>
</dbReference>
<dbReference type="EMBL" id="KB445791">
    <property type="protein sequence ID" value="EMD42357.1"/>
    <property type="molecule type" value="Genomic_DNA"/>
</dbReference>
<dbReference type="InterPro" id="IPR009057">
    <property type="entry name" value="Homeodomain-like_sf"/>
</dbReference>
<evidence type="ECO:0000259" key="6">
    <source>
        <dbReference type="Pfam" id="PF05920"/>
    </source>
</evidence>
<evidence type="ECO:0000256" key="5">
    <source>
        <dbReference type="SAM" id="MobiDB-lite"/>
    </source>
</evidence>
<evidence type="ECO:0000313" key="8">
    <source>
        <dbReference type="Proteomes" id="UP000016930"/>
    </source>
</evidence>
<feature type="compositionally biased region" description="Basic and acidic residues" evidence="5">
    <location>
        <begin position="251"/>
        <end position="267"/>
    </location>
</feature>
<keyword evidence="2" id="KW-0238">DNA-binding</keyword>
<gene>
    <name evidence="7" type="primary">a1-1</name>
    <name evidence="7" type="ORF">CERSUDRAFT_102296</name>
</gene>
<dbReference type="CDD" id="cd00086">
    <property type="entry name" value="homeodomain"/>
    <property type="match status" value="1"/>
</dbReference>
<accession>M2RV52</accession>
<evidence type="ECO:0000256" key="2">
    <source>
        <dbReference type="ARBA" id="ARBA00023125"/>
    </source>
</evidence>
<dbReference type="GO" id="GO:0006355">
    <property type="term" value="P:regulation of DNA-templated transcription"/>
    <property type="evidence" value="ECO:0007669"/>
    <property type="project" value="InterPro"/>
</dbReference>
<dbReference type="AlphaFoldDB" id="M2RV52"/>
<keyword evidence="8" id="KW-1185">Reference proteome</keyword>
<keyword evidence="3" id="KW-0371">Homeobox</keyword>
<proteinExistence type="inferred from homology"/>
<comment type="similarity">
    <text evidence="1">Belongs to the TALE/M-ATYP homeobox family.</text>
</comment>
<reference evidence="7 8" key="1">
    <citation type="journal article" date="2012" name="Proc. Natl. Acad. Sci. U.S.A.">
        <title>Comparative genomics of Ceriporiopsis subvermispora and Phanerochaete chrysosporium provide insight into selective ligninolysis.</title>
        <authorList>
            <person name="Fernandez-Fueyo E."/>
            <person name="Ruiz-Duenas F.J."/>
            <person name="Ferreira P."/>
            <person name="Floudas D."/>
            <person name="Hibbett D.S."/>
            <person name="Canessa P."/>
            <person name="Larrondo L.F."/>
            <person name="James T.Y."/>
            <person name="Seelenfreund D."/>
            <person name="Lobos S."/>
            <person name="Polanco R."/>
            <person name="Tello M."/>
            <person name="Honda Y."/>
            <person name="Watanabe T."/>
            <person name="Watanabe T."/>
            <person name="Ryu J.S."/>
            <person name="Kubicek C.P."/>
            <person name="Schmoll M."/>
            <person name="Gaskell J."/>
            <person name="Hammel K.E."/>
            <person name="St John F.J."/>
            <person name="Vanden Wymelenberg A."/>
            <person name="Sabat G."/>
            <person name="Splinter BonDurant S."/>
            <person name="Syed K."/>
            <person name="Yadav J.S."/>
            <person name="Doddapaneni H."/>
            <person name="Subramanian V."/>
            <person name="Lavin J.L."/>
            <person name="Oguiza J.A."/>
            <person name="Perez G."/>
            <person name="Pisabarro A.G."/>
            <person name="Ramirez L."/>
            <person name="Santoyo F."/>
            <person name="Master E."/>
            <person name="Coutinho P.M."/>
            <person name="Henrissat B."/>
            <person name="Lombard V."/>
            <person name="Magnuson J.K."/>
            <person name="Kuees U."/>
            <person name="Hori C."/>
            <person name="Igarashi K."/>
            <person name="Samejima M."/>
            <person name="Held B.W."/>
            <person name="Barry K.W."/>
            <person name="LaButti K.M."/>
            <person name="Lapidus A."/>
            <person name="Lindquist E.A."/>
            <person name="Lucas S.M."/>
            <person name="Riley R."/>
            <person name="Salamov A.A."/>
            <person name="Hoffmeister D."/>
            <person name="Schwenk D."/>
            <person name="Hadar Y."/>
            <person name="Yarden O."/>
            <person name="de Vries R.P."/>
            <person name="Wiebenga A."/>
            <person name="Stenlid J."/>
            <person name="Eastwood D."/>
            <person name="Grigoriev I.V."/>
            <person name="Berka R.M."/>
            <person name="Blanchette R.A."/>
            <person name="Kersten P."/>
            <person name="Martinez A.T."/>
            <person name="Vicuna R."/>
            <person name="Cullen D."/>
        </authorList>
    </citation>
    <scope>NUCLEOTIDE SEQUENCE [LARGE SCALE GENOMIC DNA]</scope>
    <source>
        <strain evidence="7 8">B</strain>
    </source>
</reference>
<dbReference type="Proteomes" id="UP000016930">
    <property type="component" value="Unassembled WGS sequence"/>
</dbReference>
<keyword evidence="4" id="KW-0539">Nucleus</keyword>
<protein>
    <submittedName>
        <fullName evidence="7">A mating type protein</fullName>
    </submittedName>
</protein>
<feature type="domain" description="KN homeodomain" evidence="6">
    <location>
        <begin position="139"/>
        <end position="177"/>
    </location>
</feature>
<dbReference type="GO" id="GO:0003677">
    <property type="term" value="F:DNA binding"/>
    <property type="evidence" value="ECO:0007669"/>
    <property type="project" value="UniProtKB-KW"/>
</dbReference>
<feature type="region of interest" description="Disordered" evidence="5">
    <location>
        <begin position="250"/>
        <end position="283"/>
    </location>
</feature>